<evidence type="ECO:0008006" key="3">
    <source>
        <dbReference type="Google" id="ProtNLM"/>
    </source>
</evidence>
<proteinExistence type="predicted"/>
<name>A0ABQ7GQ83_DUNSA</name>
<sequence>MWTLWGLNALRGWCQPHTNSSPAGQSMTHLQQSGAAQTRHADTDCLESVRCISICVLTSNKPKTWSLLLPQVTHSTGLSSKKHGLHGEAHWRVSCHKPKSTRQSHSFAACGALSSHYIWRMKATWTPLVHPWYKRRSF</sequence>
<comment type="caution">
    <text evidence="1">The sequence shown here is derived from an EMBL/GenBank/DDBJ whole genome shotgun (WGS) entry which is preliminary data.</text>
</comment>
<organism evidence="1 2">
    <name type="scientific">Dunaliella salina</name>
    <name type="common">Green alga</name>
    <name type="synonym">Protococcus salinus</name>
    <dbReference type="NCBI Taxonomy" id="3046"/>
    <lineage>
        <taxon>Eukaryota</taxon>
        <taxon>Viridiplantae</taxon>
        <taxon>Chlorophyta</taxon>
        <taxon>core chlorophytes</taxon>
        <taxon>Chlorophyceae</taxon>
        <taxon>CS clade</taxon>
        <taxon>Chlamydomonadales</taxon>
        <taxon>Dunaliellaceae</taxon>
        <taxon>Dunaliella</taxon>
    </lineage>
</organism>
<protein>
    <recommendedName>
        <fullName evidence="3">Secreted protein</fullName>
    </recommendedName>
</protein>
<dbReference type="Proteomes" id="UP000815325">
    <property type="component" value="Unassembled WGS sequence"/>
</dbReference>
<keyword evidence="2" id="KW-1185">Reference proteome</keyword>
<evidence type="ECO:0000313" key="2">
    <source>
        <dbReference type="Proteomes" id="UP000815325"/>
    </source>
</evidence>
<reference evidence="1" key="1">
    <citation type="submission" date="2017-08" db="EMBL/GenBank/DDBJ databases">
        <authorList>
            <person name="Polle J.E."/>
            <person name="Barry K."/>
            <person name="Cushman J."/>
            <person name="Schmutz J."/>
            <person name="Tran D."/>
            <person name="Hathwaick L.T."/>
            <person name="Yim W.C."/>
            <person name="Jenkins J."/>
            <person name="Mckie-Krisberg Z.M."/>
            <person name="Prochnik S."/>
            <person name="Lindquist E."/>
            <person name="Dockter R.B."/>
            <person name="Adam C."/>
            <person name="Molina H."/>
            <person name="Bunkerborg J."/>
            <person name="Jin E."/>
            <person name="Buchheim M."/>
            <person name="Magnuson J."/>
        </authorList>
    </citation>
    <scope>NUCLEOTIDE SEQUENCE</scope>
    <source>
        <strain evidence="1">CCAP 19/18</strain>
    </source>
</reference>
<gene>
    <name evidence="1" type="ORF">DUNSADRAFT_5401</name>
</gene>
<evidence type="ECO:0000313" key="1">
    <source>
        <dbReference type="EMBL" id="KAF5836774.1"/>
    </source>
</evidence>
<accession>A0ABQ7GQ83</accession>
<dbReference type="EMBL" id="MU069643">
    <property type="protein sequence ID" value="KAF5836774.1"/>
    <property type="molecule type" value="Genomic_DNA"/>
</dbReference>